<evidence type="ECO:0000256" key="10">
    <source>
        <dbReference type="PIRSR" id="PIRSR000350-2"/>
    </source>
</evidence>
<name>A0A1T4PU53_9GAMM</name>
<dbReference type="InterPro" id="IPR012999">
    <property type="entry name" value="Pyr_OxRdtase_I_AS"/>
</dbReference>
<dbReference type="FunFam" id="3.50.50.60:FF:000051">
    <property type="entry name" value="Glutathione reductase"/>
    <property type="match status" value="1"/>
</dbReference>
<comment type="function">
    <text evidence="14">Catalyzes the reduction of glutathione disulfide (GSSG) to reduced glutathione (GSH).</text>
</comment>
<dbReference type="SUPFAM" id="SSF51905">
    <property type="entry name" value="FAD/NAD(P)-binding domain"/>
    <property type="match status" value="1"/>
</dbReference>
<evidence type="ECO:0000256" key="7">
    <source>
        <dbReference type="ARBA" id="ARBA00023157"/>
    </source>
</evidence>
<dbReference type="Gene3D" id="3.50.50.60">
    <property type="entry name" value="FAD/NAD(P)-binding domain"/>
    <property type="match status" value="2"/>
</dbReference>
<evidence type="ECO:0000256" key="5">
    <source>
        <dbReference type="ARBA" id="ARBA00022857"/>
    </source>
</evidence>
<dbReference type="InterPro" id="IPR006324">
    <property type="entry name" value="GSHR"/>
</dbReference>
<evidence type="ECO:0000259" key="16">
    <source>
        <dbReference type="Pfam" id="PF07992"/>
    </source>
</evidence>
<keyword evidence="4 11" id="KW-0274">FAD</keyword>
<evidence type="ECO:0000256" key="12">
    <source>
        <dbReference type="PIRSR" id="PIRSR000350-4"/>
    </source>
</evidence>
<comment type="cofactor">
    <cofactor evidence="11">
        <name>FAD</name>
        <dbReference type="ChEBI" id="CHEBI:57692"/>
    </cofactor>
    <text evidence="11">Binds 1 FAD per subunit.</text>
</comment>
<dbReference type="PRINTS" id="PR00411">
    <property type="entry name" value="PNDRDTASEI"/>
</dbReference>
<evidence type="ECO:0000256" key="1">
    <source>
        <dbReference type="ARBA" id="ARBA00007532"/>
    </source>
</evidence>
<feature type="domain" description="FAD/NAD(P)-binding" evidence="16">
    <location>
        <begin position="6"/>
        <end position="317"/>
    </location>
</feature>
<dbReference type="NCBIfam" id="TIGR01424">
    <property type="entry name" value="gluta_reduc_2"/>
    <property type="match status" value="1"/>
</dbReference>
<dbReference type="GO" id="GO:0050661">
    <property type="term" value="F:NADP binding"/>
    <property type="evidence" value="ECO:0007669"/>
    <property type="project" value="InterPro"/>
</dbReference>
<dbReference type="InterPro" id="IPR016156">
    <property type="entry name" value="FAD/NAD-linked_Rdtase_dimer_sf"/>
</dbReference>
<evidence type="ECO:0000259" key="15">
    <source>
        <dbReference type="Pfam" id="PF02852"/>
    </source>
</evidence>
<dbReference type="GO" id="GO:0004362">
    <property type="term" value="F:glutathione-disulfide reductase (NADPH) activity"/>
    <property type="evidence" value="ECO:0007669"/>
    <property type="project" value="UniProtKB-EC"/>
</dbReference>
<comment type="caution">
    <text evidence="17">The sequence shown here is derived from an EMBL/GenBank/DDBJ whole genome shotgun (WGS) entry which is preliminary data.</text>
</comment>
<keyword evidence="7" id="KW-1015">Disulfide bond</keyword>
<feature type="disulfide bond" description="Redox-active" evidence="12">
    <location>
        <begin position="43"/>
        <end position="48"/>
    </location>
</feature>
<gene>
    <name evidence="17" type="ORF">BTE48_09085</name>
</gene>
<feature type="binding site" evidence="11">
    <location>
        <begin position="174"/>
        <end position="181"/>
    </location>
    <ligand>
        <name>NAD(+)</name>
        <dbReference type="ChEBI" id="CHEBI:57540"/>
    </ligand>
</feature>
<feature type="binding site" evidence="11">
    <location>
        <position position="52"/>
    </location>
    <ligand>
        <name>FAD</name>
        <dbReference type="ChEBI" id="CHEBI:57692"/>
    </ligand>
</feature>
<comment type="subunit">
    <text evidence="2">Homodimer.</text>
</comment>
<dbReference type="STRING" id="64969.SAMN02745127_01635"/>
<dbReference type="GO" id="GO:0005829">
    <property type="term" value="C:cytosol"/>
    <property type="evidence" value="ECO:0007669"/>
    <property type="project" value="TreeGrafter"/>
</dbReference>
<dbReference type="InterPro" id="IPR001100">
    <property type="entry name" value="Pyr_nuc-diS_OxRdtase"/>
</dbReference>
<evidence type="ECO:0000256" key="2">
    <source>
        <dbReference type="ARBA" id="ARBA00011738"/>
    </source>
</evidence>
<reference evidence="17 18" key="1">
    <citation type="submission" date="2017-01" db="EMBL/GenBank/DDBJ databases">
        <title>Genome Sequencing of a Marine Spirillum, Oceanospirillum multiglobuliferum ATCC 33336, from Japan.</title>
        <authorList>
            <person name="Carney J.G."/>
            <person name="Trachtenberg A.M."/>
            <person name="Rheaume B.A."/>
            <person name="Linnane J.D."/>
            <person name="Pitts N.L."/>
            <person name="Mykles D.L."/>
            <person name="Maclea K.S."/>
        </authorList>
    </citation>
    <scope>NUCLEOTIDE SEQUENCE [LARGE SCALE GENOMIC DNA]</scope>
    <source>
        <strain evidence="17 18">ATCC 33336</strain>
    </source>
</reference>
<dbReference type="GO" id="GO:0034599">
    <property type="term" value="P:cellular response to oxidative stress"/>
    <property type="evidence" value="ECO:0007669"/>
    <property type="project" value="TreeGrafter"/>
</dbReference>
<proteinExistence type="inferred from homology"/>
<evidence type="ECO:0000313" key="17">
    <source>
        <dbReference type="EMBL" id="OPX55314.1"/>
    </source>
</evidence>
<dbReference type="InterPro" id="IPR023753">
    <property type="entry name" value="FAD/NAD-binding_dom"/>
</dbReference>
<keyword evidence="3 13" id="KW-0285">Flavoprotein</keyword>
<keyword evidence="11" id="KW-0547">Nucleotide-binding</keyword>
<dbReference type="PIRSF" id="PIRSF000350">
    <property type="entry name" value="Mercury_reductase_MerA"/>
    <property type="match status" value="1"/>
</dbReference>
<evidence type="ECO:0000256" key="3">
    <source>
        <dbReference type="ARBA" id="ARBA00022630"/>
    </source>
</evidence>
<dbReference type="Gene3D" id="3.30.390.30">
    <property type="match status" value="1"/>
</dbReference>
<dbReference type="InterPro" id="IPR004099">
    <property type="entry name" value="Pyr_nucl-diS_OxRdtase_dimer"/>
</dbReference>
<evidence type="ECO:0000256" key="9">
    <source>
        <dbReference type="ARBA" id="ARBA00049142"/>
    </source>
</evidence>
<feature type="binding site" evidence="11">
    <location>
        <position position="261"/>
    </location>
    <ligand>
        <name>NAD(+)</name>
        <dbReference type="ChEBI" id="CHEBI:57540"/>
    </ligand>
</feature>
<evidence type="ECO:0000313" key="18">
    <source>
        <dbReference type="Proteomes" id="UP000191418"/>
    </source>
</evidence>
<evidence type="ECO:0000256" key="14">
    <source>
        <dbReference type="RuleBase" id="RU365040"/>
    </source>
</evidence>
<dbReference type="EC" id="1.8.1.7" evidence="14"/>
<dbReference type="SUPFAM" id="SSF55424">
    <property type="entry name" value="FAD/NAD-linked reductases, dimerisation (C-terminal) domain"/>
    <property type="match status" value="1"/>
</dbReference>
<evidence type="ECO:0000256" key="4">
    <source>
        <dbReference type="ARBA" id="ARBA00022827"/>
    </source>
</evidence>
<organism evidence="17 18">
    <name type="scientific">Oceanospirillum multiglobuliferum</name>
    <dbReference type="NCBI Taxonomy" id="64969"/>
    <lineage>
        <taxon>Bacteria</taxon>
        <taxon>Pseudomonadati</taxon>
        <taxon>Pseudomonadota</taxon>
        <taxon>Gammaproteobacteria</taxon>
        <taxon>Oceanospirillales</taxon>
        <taxon>Oceanospirillaceae</taxon>
        <taxon>Oceanospirillum</taxon>
    </lineage>
</organism>
<evidence type="ECO:0000256" key="13">
    <source>
        <dbReference type="RuleBase" id="RU003691"/>
    </source>
</evidence>
<dbReference type="Pfam" id="PF07992">
    <property type="entry name" value="Pyr_redox_2"/>
    <property type="match status" value="1"/>
</dbReference>
<keyword evidence="11" id="KW-0520">NAD</keyword>
<dbReference type="PANTHER" id="PTHR42737">
    <property type="entry name" value="GLUTATHIONE REDUCTASE"/>
    <property type="match status" value="1"/>
</dbReference>
<keyword evidence="5 14" id="KW-0521">NADP</keyword>
<evidence type="ECO:0000256" key="6">
    <source>
        <dbReference type="ARBA" id="ARBA00023002"/>
    </source>
</evidence>
<dbReference type="Proteomes" id="UP000191418">
    <property type="component" value="Unassembled WGS sequence"/>
</dbReference>
<feature type="domain" description="Pyridine nucleotide-disulphide oxidoreductase dimerisation" evidence="15">
    <location>
        <begin position="339"/>
        <end position="447"/>
    </location>
</feature>
<feature type="active site" description="Proton acceptor" evidence="10">
    <location>
        <position position="437"/>
    </location>
</feature>
<dbReference type="RefSeq" id="WP_078745231.1">
    <property type="nucleotide sequence ID" value="NZ_FUXG01000009.1"/>
</dbReference>
<dbReference type="EMBL" id="MTSM01000010">
    <property type="protein sequence ID" value="OPX55314.1"/>
    <property type="molecule type" value="Genomic_DNA"/>
</dbReference>
<evidence type="ECO:0000256" key="11">
    <source>
        <dbReference type="PIRSR" id="PIRSR000350-3"/>
    </source>
</evidence>
<dbReference type="GO" id="GO:0006749">
    <property type="term" value="P:glutathione metabolic process"/>
    <property type="evidence" value="ECO:0007669"/>
    <property type="project" value="InterPro"/>
</dbReference>
<dbReference type="InterPro" id="IPR036188">
    <property type="entry name" value="FAD/NAD-bd_sf"/>
</dbReference>
<dbReference type="OrthoDB" id="9800167at2"/>
<dbReference type="GO" id="GO:0050660">
    <property type="term" value="F:flavin adenine dinucleotide binding"/>
    <property type="evidence" value="ECO:0007669"/>
    <property type="project" value="InterPro"/>
</dbReference>
<comment type="similarity">
    <text evidence="1 13">Belongs to the class-I pyridine nucleotide-disulfide oxidoreductase family.</text>
</comment>
<keyword evidence="8 13" id="KW-0676">Redox-active center</keyword>
<keyword evidence="18" id="KW-1185">Reference proteome</keyword>
<evidence type="ECO:0000256" key="8">
    <source>
        <dbReference type="ARBA" id="ARBA00023284"/>
    </source>
</evidence>
<dbReference type="PANTHER" id="PTHR42737:SF2">
    <property type="entry name" value="GLUTATHIONE REDUCTASE"/>
    <property type="match status" value="1"/>
</dbReference>
<dbReference type="PRINTS" id="PR00368">
    <property type="entry name" value="FADPNR"/>
</dbReference>
<dbReference type="PROSITE" id="PS00076">
    <property type="entry name" value="PYRIDINE_REDOX_1"/>
    <property type="match status" value="1"/>
</dbReference>
<dbReference type="Pfam" id="PF02852">
    <property type="entry name" value="Pyr_redox_dim"/>
    <property type="match status" value="1"/>
</dbReference>
<keyword evidence="6 13" id="KW-0560">Oxidoreductase</keyword>
<sequence length="456" mass="49288">MSQFDFDLFVIGAGSGGVRAARTAAGLGKKVAVAEGRFLGGTCVNIGCVPKKLFSYGSHFHEEFDQAQGYGWQVGASRFDWPTLRDNKTKEIERLNGIYHNLLINSGVTLIEGYAEIKDAHQVQVNDQLFTAERILIATGGQPFMPEFEGNELAINSDAVFYLDEFPKRALVLGGGYIAVEFAGIFNGLGAESHLVYRGELPLKGFDLEVQQFAATEIQKKGVQFHLGVNIEKIEKVATGLKVTLTNQDSLEVDLVLCATGRVPNTKGLGLEQAGVALGRGGEVLVNDQFQTNIPSIYALGDVINRLQLTPVALAEAMVLVHNLYKPELPPKAMDYSNIPTAVFCHPNISTVGLTEEQAQAQFDEVAIYSASFKPMKHTLSGSEERCLMKLVVDAATDKVVGAHMVGQDAGEVIQGIAVAIKAGATKAMFDSTLGIHPTGAEEFVTMRTVTRTHRK</sequence>
<comment type="catalytic activity">
    <reaction evidence="9 14">
        <text>2 glutathione + NADP(+) = glutathione disulfide + NADPH + H(+)</text>
        <dbReference type="Rhea" id="RHEA:11740"/>
        <dbReference type="ChEBI" id="CHEBI:15378"/>
        <dbReference type="ChEBI" id="CHEBI:57783"/>
        <dbReference type="ChEBI" id="CHEBI:57925"/>
        <dbReference type="ChEBI" id="CHEBI:58297"/>
        <dbReference type="ChEBI" id="CHEBI:58349"/>
        <dbReference type="EC" id="1.8.1.7"/>
    </reaction>
</comment>
<dbReference type="NCBIfam" id="NF004776">
    <property type="entry name" value="PRK06116.1"/>
    <property type="match status" value="1"/>
</dbReference>
<accession>A0A1T4PU53</accession>
<protein>
    <recommendedName>
        <fullName evidence="14">Glutathione reductase</fullName>
        <shortName evidence="14">GRase</shortName>
        <ecNumber evidence="14">1.8.1.7</ecNumber>
    </recommendedName>
</protein>
<dbReference type="InterPro" id="IPR046952">
    <property type="entry name" value="GSHR/TRXR-like"/>
</dbReference>
<feature type="binding site" evidence="11">
    <location>
        <position position="302"/>
    </location>
    <ligand>
        <name>FAD</name>
        <dbReference type="ChEBI" id="CHEBI:57692"/>
    </ligand>
</feature>
<dbReference type="GO" id="GO:0045454">
    <property type="term" value="P:cell redox homeostasis"/>
    <property type="evidence" value="ECO:0007669"/>
    <property type="project" value="InterPro"/>
</dbReference>
<dbReference type="AlphaFoldDB" id="A0A1T4PU53"/>